<dbReference type="EMBL" id="KQ109646">
    <property type="protein sequence ID" value="KMS65387.1"/>
    <property type="molecule type" value="Genomic_DNA"/>
</dbReference>
<evidence type="ECO:0000313" key="2">
    <source>
        <dbReference type="Proteomes" id="UP000035740"/>
    </source>
</evidence>
<gene>
    <name evidence="1" type="ORF">BVRB_036500</name>
</gene>
<name>A0A0J7YPB8_BETVV</name>
<dbReference type="Gramene" id="KMS65387">
    <property type="protein sequence ID" value="KMS65387"/>
    <property type="gene ID" value="BVRB_036500"/>
</dbReference>
<dbReference type="AlphaFoldDB" id="A0A0J7YPB8"/>
<protein>
    <submittedName>
        <fullName evidence="1">Uncharacterized protein</fullName>
    </submittedName>
</protein>
<organism evidence="1 2">
    <name type="scientific">Beta vulgaris subsp. vulgaris</name>
    <name type="common">Beet</name>
    <dbReference type="NCBI Taxonomy" id="3555"/>
    <lineage>
        <taxon>Eukaryota</taxon>
        <taxon>Viridiplantae</taxon>
        <taxon>Streptophyta</taxon>
        <taxon>Embryophyta</taxon>
        <taxon>Tracheophyta</taxon>
        <taxon>Spermatophyta</taxon>
        <taxon>Magnoliopsida</taxon>
        <taxon>eudicotyledons</taxon>
        <taxon>Gunneridae</taxon>
        <taxon>Pentapetalae</taxon>
        <taxon>Caryophyllales</taxon>
        <taxon>Chenopodiaceae</taxon>
        <taxon>Betoideae</taxon>
        <taxon>Beta</taxon>
    </lineage>
</organism>
<accession>A0A0J7YPB8</accession>
<sequence length="69" mass="7528">SLNTSNMSPNTAASTSDDVIFDAKAVFVEIPERNGSFEHHLEIQIVPDCEEQSAVKNDTDDLSKLASFT</sequence>
<keyword evidence="2" id="KW-1185">Reference proteome</keyword>
<feature type="non-terminal residue" evidence="1">
    <location>
        <position position="1"/>
    </location>
</feature>
<evidence type="ECO:0000313" key="1">
    <source>
        <dbReference type="EMBL" id="KMS65387.1"/>
    </source>
</evidence>
<dbReference type="Proteomes" id="UP000035740">
    <property type="component" value="Unassembled WGS sequence"/>
</dbReference>
<proteinExistence type="predicted"/>
<reference evidence="1 2" key="1">
    <citation type="journal article" date="2014" name="Nature">
        <title>The genome of the recently domesticated crop plant sugar beet (Beta vulgaris).</title>
        <authorList>
            <person name="Dohm J.C."/>
            <person name="Minoche A.E."/>
            <person name="Holtgrawe D."/>
            <person name="Capella-Gutierrez S."/>
            <person name="Zakrzewski F."/>
            <person name="Tafer H."/>
            <person name="Rupp O."/>
            <person name="Sorensen T.R."/>
            <person name="Stracke R."/>
            <person name="Reinhardt R."/>
            <person name="Goesmann A."/>
            <person name="Kraft T."/>
            <person name="Schulz B."/>
            <person name="Stadler P.F."/>
            <person name="Schmidt T."/>
            <person name="Gabaldon T."/>
            <person name="Lehrach H."/>
            <person name="Weisshaar B."/>
            <person name="Himmelbauer H."/>
        </authorList>
    </citation>
    <scope>NUCLEOTIDE SEQUENCE [LARGE SCALE GENOMIC DNA]</scope>
    <source>
        <tissue evidence="1">Taproot</tissue>
    </source>
</reference>